<dbReference type="Proteomes" id="UP000630936">
    <property type="component" value="Unassembled WGS sequence"/>
</dbReference>
<evidence type="ECO:0000313" key="3">
    <source>
        <dbReference type="Proteomes" id="UP000630936"/>
    </source>
</evidence>
<dbReference type="EMBL" id="BMWG01000001">
    <property type="protein sequence ID" value="GGZ14929.1"/>
    <property type="molecule type" value="Genomic_DNA"/>
</dbReference>
<accession>A0A918PL57</accession>
<feature type="compositionally biased region" description="Basic and acidic residues" evidence="1">
    <location>
        <begin position="1"/>
        <end position="12"/>
    </location>
</feature>
<gene>
    <name evidence="2" type="ORF">GCM10010387_03980</name>
</gene>
<sequence>MYRGNIKDEPYRVHRSYASPDGKRRMDTRPDVTLRAAGLEETRATGP</sequence>
<feature type="region of interest" description="Disordered" evidence="1">
    <location>
        <begin position="1"/>
        <end position="47"/>
    </location>
</feature>
<feature type="compositionally biased region" description="Basic and acidic residues" evidence="1">
    <location>
        <begin position="21"/>
        <end position="47"/>
    </location>
</feature>
<comment type="caution">
    <text evidence="2">The sequence shown here is derived from an EMBL/GenBank/DDBJ whole genome shotgun (WGS) entry which is preliminary data.</text>
</comment>
<dbReference type="AlphaFoldDB" id="A0A918PL57"/>
<reference evidence="2" key="2">
    <citation type="submission" date="2020-09" db="EMBL/GenBank/DDBJ databases">
        <authorList>
            <person name="Sun Q."/>
            <person name="Ohkuma M."/>
        </authorList>
    </citation>
    <scope>NUCLEOTIDE SEQUENCE</scope>
    <source>
        <strain evidence="2">JCM 4988</strain>
    </source>
</reference>
<protein>
    <submittedName>
        <fullName evidence="2">Uncharacterized protein</fullName>
    </submittedName>
</protein>
<evidence type="ECO:0000313" key="2">
    <source>
        <dbReference type="EMBL" id="GGZ14929.1"/>
    </source>
</evidence>
<reference evidence="2" key="1">
    <citation type="journal article" date="2014" name="Int. J. Syst. Evol. Microbiol.">
        <title>Complete genome sequence of Corynebacterium casei LMG S-19264T (=DSM 44701T), isolated from a smear-ripened cheese.</title>
        <authorList>
            <consortium name="US DOE Joint Genome Institute (JGI-PGF)"/>
            <person name="Walter F."/>
            <person name="Albersmeier A."/>
            <person name="Kalinowski J."/>
            <person name="Ruckert C."/>
        </authorList>
    </citation>
    <scope>NUCLEOTIDE SEQUENCE</scope>
    <source>
        <strain evidence="2">JCM 4988</strain>
    </source>
</reference>
<name>A0A918PL57_9ACTN</name>
<organism evidence="2 3">
    <name type="scientific">Streptomyces inusitatus</name>
    <dbReference type="NCBI Taxonomy" id="68221"/>
    <lineage>
        <taxon>Bacteria</taxon>
        <taxon>Bacillati</taxon>
        <taxon>Actinomycetota</taxon>
        <taxon>Actinomycetes</taxon>
        <taxon>Kitasatosporales</taxon>
        <taxon>Streptomycetaceae</taxon>
        <taxon>Streptomyces</taxon>
    </lineage>
</organism>
<keyword evidence="3" id="KW-1185">Reference proteome</keyword>
<proteinExistence type="predicted"/>
<evidence type="ECO:0000256" key="1">
    <source>
        <dbReference type="SAM" id="MobiDB-lite"/>
    </source>
</evidence>